<organism evidence="1 2">
    <name type="scientific">Abyssibacter profundi</name>
    <dbReference type="NCBI Taxonomy" id="2182787"/>
    <lineage>
        <taxon>Bacteria</taxon>
        <taxon>Pseudomonadati</taxon>
        <taxon>Pseudomonadota</taxon>
        <taxon>Gammaproteobacteria</taxon>
        <taxon>Chromatiales</taxon>
        <taxon>Oceanococcaceae</taxon>
        <taxon>Abyssibacter</taxon>
    </lineage>
</organism>
<keyword evidence="2" id="KW-1185">Reference proteome</keyword>
<protein>
    <recommendedName>
        <fullName evidence="3">DUF721 domain-containing protein</fullName>
    </recommendedName>
</protein>
<evidence type="ECO:0008006" key="3">
    <source>
        <dbReference type="Google" id="ProtNLM"/>
    </source>
</evidence>
<proteinExistence type="predicted"/>
<dbReference type="RefSeq" id="WP_109719896.1">
    <property type="nucleotide sequence ID" value="NZ_QEQK01000005.1"/>
</dbReference>
<dbReference type="EMBL" id="QEQK01000005">
    <property type="protein sequence ID" value="PWN56702.1"/>
    <property type="molecule type" value="Genomic_DNA"/>
</dbReference>
<comment type="caution">
    <text evidence="1">The sequence shown here is derived from an EMBL/GenBank/DDBJ whole genome shotgun (WGS) entry which is preliminary data.</text>
</comment>
<dbReference type="Proteomes" id="UP000251800">
    <property type="component" value="Unassembled WGS sequence"/>
</dbReference>
<dbReference type="AlphaFoldDB" id="A0A363UMQ9"/>
<gene>
    <name evidence="1" type="ORF">DEH80_07000</name>
</gene>
<reference evidence="1 2" key="1">
    <citation type="submission" date="2018-05" db="EMBL/GenBank/DDBJ databases">
        <title>Abyssibacter profundi OUC007T gen. nov., sp. nov, a marine bacterium isolated from seawater of the Mariana Trench.</title>
        <authorList>
            <person name="Zhou S."/>
        </authorList>
    </citation>
    <scope>NUCLEOTIDE SEQUENCE [LARGE SCALE GENOMIC DNA]</scope>
    <source>
        <strain evidence="1 2">OUC007</strain>
    </source>
</reference>
<dbReference type="Pfam" id="PF05258">
    <property type="entry name" value="DciA"/>
    <property type="match status" value="1"/>
</dbReference>
<dbReference type="InterPro" id="IPR007922">
    <property type="entry name" value="DciA-like"/>
</dbReference>
<evidence type="ECO:0000313" key="2">
    <source>
        <dbReference type="Proteomes" id="UP000251800"/>
    </source>
</evidence>
<name>A0A363UMQ9_9GAMM</name>
<evidence type="ECO:0000313" key="1">
    <source>
        <dbReference type="EMBL" id="PWN56702.1"/>
    </source>
</evidence>
<accession>A0A363UMQ9</accession>
<sequence>MNRVTVAQSAAASHGLRGSNCQRRDRPSLLSITISSMSYRFGRRARSLADRIRSDRSPLRDWSRSAVQTSYLQDQLEQRLPASLASRVRFVRMDQTTAVLAVASPAWATRIRQHRAALRHIVESSLGRPCTDIRLCIIPVQAAIRPSHEPVKTQTRHIDTMRRLSKSTSNAKLAAALRRLVQQLENAD</sequence>